<name>A0A4C1V8M7_EUMVA</name>
<sequence>MQGDYIQQICRIQALKFCDEFRDGRPSTVVSNKYVDIMRGIIETEQKIETGDETEDLLLRPQSKAATVWVYRDEPKPMKETF</sequence>
<dbReference type="AlphaFoldDB" id="A0A4C1V8M7"/>
<accession>A0A4C1V8M7</accession>
<organism evidence="1 2">
    <name type="scientific">Eumeta variegata</name>
    <name type="common">Bagworm moth</name>
    <name type="synonym">Eumeta japonica</name>
    <dbReference type="NCBI Taxonomy" id="151549"/>
    <lineage>
        <taxon>Eukaryota</taxon>
        <taxon>Metazoa</taxon>
        <taxon>Ecdysozoa</taxon>
        <taxon>Arthropoda</taxon>
        <taxon>Hexapoda</taxon>
        <taxon>Insecta</taxon>
        <taxon>Pterygota</taxon>
        <taxon>Neoptera</taxon>
        <taxon>Endopterygota</taxon>
        <taxon>Lepidoptera</taxon>
        <taxon>Glossata</taxon>
        <taxon>Ditrysia</taxon>
        <taxon>Tineoidea</taxon>
        <taxon>Psychidae</taxon>
        <taxon>Oiketicinae</taxon>
        <taxon>Eumeta</taxon>
    </lineage>
</organism>
<dbReference type="EMBL" id="BGZK01000292">
    <property type="protein sequence ID" value="GBP34672.1"/>
    <property type="molecule type" value="Genomic_DNA"/>
</dbReference>
<evidence type="ECO:0000313" key="2">
    <source>
        <dbReference type="Proteomes" id="UP000299102"/>
    </source>
</evidence>
<gene>
    <name evidence="1" type="ORF">EVAR_31541_1</name>
</gene>
<protein>
    <submittedName>
        <fullName evidence="1">Uncharacterized protein</fullName>
    </submittedName>
</protein>
<comment type="caution">
    <text evidence="1">The sequence shown here is derived from an EMBL/GenBank/DDBJ whole genome shotgun (WGS) entry which is preliminary data.</text>
</comment>
<proteinExistence type="predicted"/>
<dbReference type="Proteomes" id="UP000299102">
    <property type="component" value="Unassembled WGS sequence"/>
</dbReference>
<reference evidence="1 2" key="1">
    <citation type="journal article" date="2019" name="Commun. Biol.">
        <title>The bagworm genome reveals a unique fibroin gene that provides high tensile strength.</title>
        <authorList>
            <person name="Kono N."/>
            <person name="Nakamura H."/>
            <person name="Ohtoshi R."/>
            <person name="Tomita M."/>
            <person name="Numata K."/>
            <person name="Arakawa K."/>
        </authorList>
    </citation>
    <scope>NUCLEOTIDE SEQUENCE [LARGE SCALE GENOMIC DNA]</scope>
</reference>
<keyword evidence="2" id="KW-1185">Reference proteome</keyword>
<evidence type="ECO:0000313" key="1">
    <source>
        <dbReference type="EMBL" id="GBP34672.1"/>
    </source>
</evidence>